<name>A0A2N7X806_9BURK</name>
<feature type="domain" description="Cytochrome c" evidence="12">
    <location>
        <begin position="44"/>
        <end position="147"/>
    </location>
</feature>
<feature type="binding site" description="covalent" evidence="9">
    <location>
        <position position="58"/>
    </location>
    <ligand>
        <name>heme c</name>
        <dbReference type="ChEBI" id="CHEBI:61717"/>
        <label>1</label>
    </ligand>
</feature>
<dbReference type="RefSeq" id="WP_018441160.1">
    <property type="nucleotide sequence ID" value="NZ_KB890176.1"/>
</dbReference>
<keyword evidence="14" id="KW-1185">Reference proteome</keyword>
<evidence type="ECO:0000256" key="2">
    <source>
        <dbReference type="ARBA" id="ARBA00022475"/>
    </source>
</evidence>
<comment type="caution">
    <text evidence="13">The sequence shown here is derived from an EMBL/GenBank/DDBJ whole genome shotgun (WGS) entry which is preliminary data.</text>
</comment>
<dbReference type="GO" id="GO:0009055">
    <property type="term" value="F:electron transfer activity"/>
    <property type="evidence" value="ECO:0007669"/>
    <property type="project" value="InterPro"/>
</dbReference>
<dbReference type="InterPro" id="IPR036909">
    <property type="entry name" value="Cyt_c-like_dom_sf"/>
</dbReference>
<evidence type="ECO:0000313" key="13">
    <source>
        <dbReference type="EMBL" id="PMS37764.1"/>
    </source>
</evidence>
<evidence type="ECO:0000256" key="5">
    <source>
        <dbReference type="ARBA" id="ARBA00022729"/>
    </source>
</evidence>
<feature type="domain" description="Cytochrome c" evidence="12">
    <location>
        <begin position="321"/>
        <end position="409"/>
    </location>
</feature>
<keyword evidence="5 11" id="KW-0732">Signal</keyword>
<evidence type="ECO:0000256" key="11">
    <source>
        <dbReference type="SAM" id="SignalP"/>
    </source>
</evidence>
<evidence type="ECO:0000256" key="9">
    <source>
        <dbReference type="PIRSR" id="PIRSR000018-50"/>
    </source>
</evidence>
<reference evidence="13 14" key="1">
    <citation type="submission" date="2018-01" db="EMBL/GenBank/DDBJ databases">
        <title>Whole genome analyses suggest that Burkholderia sensu lato contains two further novel genera in the rhizoxinica-symbiotica group Mycetohabitans gen. nov., and Trinickia gen. nov.: implications for the evolution of diazotrophy and nodulation in the Burkholderiaceae.</title>
        <authorList>
            <person name="Estrada-de los Santos P."/>
            <person name="Palmer M."/>
            <person name="Chavez-Ramirez B."/>
            <person name="Beukes C."/>
            <person name="Steenkamp E.T."/>
            <person name="Hirsch A.M."/>
            <person name="Manyaka P."/>
            <person name="Maluk M."/>
            <person name="Lafos M."/>
            <person name="Crook M."/>
            <person name="Gross E."/>
            <person name="Simon M.F."/>
            <person name="Bueno dos Reis Junior F."/>
            <person name="Poole P.S."/>
            <person name="Venter S.N."/>
            <person name="James E.K."/>
        </authorList>
    </citation>
    <scope>NUCLEOTIDE SEQUENCE [LARGE SCALE GENOMIC DNA]</scope>
    <source>
        <strain evidence="13 14">JPY 581</strain>
    </source>
</reference>
<dbReference type="Pfam" id="PF00034">
    <property type="entry name" value="Cytochrom_C"/>
    <property type="match status" value="2"/>
</dbReference>
<evidence type="ECO:0000256" key="1">
    <source>
        <dbReference type="ARBA" id="ARBA00004236"/>
    </source>
</evidence>
<dbReference type="InterPro" id="IPR014353">
    <property type="entry name" value="Membr-bd_ADH_cyt_c"/>
</dbReference>
<dbReference type="InterPro" id="IPR009056">
    <property type="entry name" value="Cyt_c-like_dom"/>
</dbReference>
<feature type="binding site" description="covalent" evidence="9">
    <location>
        <position position="337"/>
    </location>
    <ligand>
        <name>heme c</name>
        <dbReference type="ChEBI" id="CHEBI:61717"/>
        <label>3</label>
    </ligand>
</feature>
<evidence type="ECO:0000259" key="12">
    <source>
        <dbReference type="PROSITE" id="PS51007"/>
    </source>
</evidence>
<feature type="chain" id="PRO_5014685907" evidence="11">
    <location>
        <begin position="32"/>
        <end position="432"/>
    </location>
</feature>
<protein>
    <submittedName>
        <fullName evidence="13">Cytochrome C</fullName>
    </submittedName>
</protein>
<keyword evidence="4 10" id="KW-0479">Metal-binding</keyword>
<keyword evidence="8" id="KW-0472">Membrane</keyword>
<dbReference type="PANTHER" id="PTHR35008">
    <property type="entry name" value="BLL4482 PROTEIN-RELATED"/>
    <property type="match status" value="1"/>
</dbReference>
<comment type="subcellular location">
    <subcellularLocation>
        <location evidence="1">Cell membrane</location>
    </subcellularLocation>
</comment>
<feature type="binding site" description="covalent" evidence="9">
    <location>
        <position position="207"/>
    </location>
    <ligand>
        <name>heme c</name>
        <dbReference type="ChEBI" id="CHEBI:61717"/>
        <label>2</label>
    </ligand>
</feature>
<dbReference type="SUPFAM" id="SSF46626">
    <property type="entry name" value="Cytochrome c"/>
    <property type="match status" value="3"/>
</dbReference>
<gene>
    <name evidence="13" type="ORF">C0Z20_07400</name>
</gene>
<feature type="domain" description="Cytochrome c" evidence="12">
    <location>
        <begin position="189"/>
        <end position="296"/>
    </location>
</feature>
<evidence type="ECO:0000256" key="6">
    <source>
        <dbReference type="ARBA" id="ARBA00022737"/>
    </source>
</evidence>
<feature type="binding site" description="covalent" evidence="9">
    <location>
        <position position="204"/>
    </location>
    <ligand>
        <name>heme c</name>
        <dbReference type="ChEBI" id="CHEBI:61717"/>
        <label>2</label>
    </ligand>
</feature>
<feature type="binding site" description="axial binding residue" evidence="10">
    <location>
        <position position="338"/>
    </location>
    <ligand>
        <name>heme c</name>
        <dbReference type="ChEBI" id="CHEBI:61717"/>
        <label>3</label>
    </ligand>
    <ligandPart>
        <name>Fe</name>
        <dbReference type="ChEBI" id="CHEBI:18248"/>
    </ligandPart>
</feature>
<dbReference type="GO" id="GO:0016614">
    <property type="term" value="F:oxidoreductase activity, acting on CH-OH group of donors"/>
    <property type="evidence" value="ECO:0007669"/>
    <property type="project" value="InterPro"/>
</dbReference>
<feature type="signal peptide" evidence="11">
    <location>
        <begin position="1"/>
        <end position="31"/>
    </location>
</feature>
<dbReference type="GO" id="GO:0005506">
    <property type="term" value="F:iron ion binding"/>
    <property type="evidence" value="ECO:0007669"/>
    <property type="project" value="InterPro"/>
</dbReference>
<dbReference type="Proteomes" id="UP000235777">
    <property type="component" value="Unassembled WGS sequence"/>
</dbReference>
<evidence type="ECO:0000313" key="14">
    <source>
        <dbReference type="Proteomes" id="UP000235777"/>
    </source>
</evidence>
<feature type="binding site" description="axial binding residue" evidence="10">
    <location>
        <position position="208"/>
    </location>
    <ligand>
        <name>heme c</name>
        <dbReference type="ChEBI" id="CHEBI:61717"/>
        <label>2</label>
    </ligand>
    <ligandPart>
        <name>Fe</name>
        <dbReference type="ChEBI" id="CHEBI:18248"/>
    </ligandPart>
</feature>
<dbReference type="GO" id="GO:0020037">
    <property type="term" value="F:heme binding"/>
    <property type="evidence" value="ECO:0007669"/>
    <property type="project" value="InterPro"/>
</dbReference>
<feature type="binding site" description="covalent" evidence="9">
    <location>
        <position position="61"/>
    </location>
    <ligand>
        <name>heme c</name>
        <dbReference type="ChEBI" id="CHEBI:61717"/>
        <label>1</label>
    </ligand>
</feature>
<dbReference type="EMBL" id="PNYC01000003">
    <property type="protein sequence ID" value="PMS37764.1"/>
    <property type="molecule type" value="Genomic_DNA"/>
</dbReference>
<keyword evidence="3 9" id="KW-0349">Heme</keyword>
<dbReference type="PANTHER" id="PTHR35008:SF8">
    <property type="entry name" value="ALCOHOL DEHYDROGENASE CYTOCHROME C SUBUNIT"/>
    <property type="match status" value="1"/>
</dbReference>
<evidence type="ECO:0000256" key="8">
    <source>
        <dbReference type="ARBA" id="ARBA00023136"/>
    </source>
</evidence>
<dbReference type="Gene3D" id="1.10.760.10">
    <property type="entry name" value="Cytochrome c-like domain"/>
    <property type="match status" value="3"/>
</dbReference>
<evidence type="ECO:0000256" key="3">
    <source>
        <dbReference type="ARBA" id="ARBA00022617"/>
    </source>
</evidence>
<dbReference type="PROSITE" id="PS51007">
    <property type="entry name" value="CYTC"/>
    <property type="match status" value="3"/>
</dbReference>
<dbReference type="STRING" id="863227.GCA_000373005_02601"/>
<evidence type="ECO:0000256" key="4">
    <source>
        <dbReference type="ARBA" id="ARBA00022723"/>
    </source>
</evidence>
<feature type="binding site" description="covalent" evidence="9">
    <location>
        <position position="334"/>
    </location>
    <ligand>
        <name>heme c</name>
        <dbReference type="ChEBI" id="CHEBI:61717"/>
        <label>3</label>
    </ligand>
</feature>
<comment type="cofactor">
    <cofactor evidence="9">
        <name>heme c</name>
        <dbReference type="ChEBI" id="CHEBI:61717"/>
    </cofactor>
    <text evidence="9">Binds 3 heme c groups covalently per subunit.</text>
</comment>
<sequence>MRRRFIAAVVCLLALAATVFTFRASWLASFAAEQKPTRGAADDASIRRGAELAALGDCATCHTAPGGAPFAGGRAFATPFGTLYSTNITPDAQTGIGRWSLDQFGRAMREGVAPDGHLLYPAFPYPHFTHMTDANIASVYRFVMSRQALHAVAPKNHLAFPFEFRPLLAGWNRLFAHRAAEPSLVPADALARRGKYLVDSVGHCAACHTPLNVLGAEKSGYAFEGGVIEGWEAPALTTLLRRPKPWTVDQLEAYLRTGVASEHGAAAGPMRPVTDSLGAASADDISAMVAYLMTLQAGQSSALSRTQSTGSALSSSSTDRARLERGATLFEGACASCHGAAAPMSTLGDRPSLSLGTAVNSQTPRNAIRVILDGIPGGNGTRGPFMPAFAKMLDDAQIADVAVYMRSRFSVEAPWTLDRADVAKLRKETVNP</sequence>
<dbReference type="OrthoDB" id="9809720at2"/>
<dbReference type="GO" id="GO:0005886">
    <property type="term" value="C:plasma membrane"/>
    <property type="evidence" value="ECO:0007669"/>
    <property type="project" value="UniProtKB-SubCell"/>
</dbReference>
<feature type="binding site" description="axial binding residue" evidence="10">
    <location>
        <position position="62"/>
    </location>
    <ligand>
        <name>heme c</name>
        <dbReference type="ChEBI" id="CHEBI:61717"/>
        <label>1</label>
    </ligand>
    <ligandPart>
        <name>Fe</name>
        <dbReference type="ChEBI" id="CHEBI:18248"/>
    </ligandPart>
</feature>
<keyword evidence="2" id="KW-1003">Cell membrane</keyword>
<dbReference type="PIRSF" id="PIRSF000018">
    <property type="entry name" value="Mb_ADH_cyt_c"/>
    <property type="match status" value="1"/>
</dbReference>
<dbReference type="AlphaFoldDB" id="A0A2N7X806"/>
<organism evidence="13 14">
    <name type="scientific">Trinickia symbiotica</name>
    <dbReference type="NCBI Taxonomy" id="863227"/>
    <lineage>
        <taxon>Bacteria</taxon>
        <taxon>Pseudomonadati</taxon>
        <taxon>Pseudomonadota</taxon>
        <taxon>Betaproteobacteria</taxon>
        <taxon>Burkholderiales</taxon>
        <taxon>Burkholderiaceae</taxon>
        <taxon>Trinickia</taxon>
    </lineage>
</organism>
<dbReference type="InterPro" id="IPR051459">
    <property type="entry name" value="Cytochrome_c-type_DH"/>
</dbReference>
<evidence type="ECO:0000256" key="10">
    <source>
        <dbReference type="PIRSR" id="PIRSR000018-51"/>
    </source>
</evidence>
<proteinExistence type="predicted"/>
<accession>A0A2N7X806</accession>
<evidence type="ECO:0000256" key="7">
    <source>
        <dbReference type="ARBA" id="ARBA00023004"/>
    </source>
</evidence>
<keyword evidence="7 10" id="KW-0408">Iron</keyword>
<keyword evidence="6" id="KW-0677">Repeat</keyword>